<feature type="domain" description="DUF1618" evidence="1">
    <location>
        <begin position="205"/>
        <end position="341"/>
    </location>
</feature>
<gene>
    <name evidence="2" type="primary">LOC123044505</name>
</gene>
<dbReference type="Gramene" id="TraesARI2B03G00917670.1">
    <property type="protein sequence ID" value="TraesARI2B03G00917670.1"/>
    <property type="gene ID" value="TraesARI2B03G00917670"/>
</dbReference>
<dbReference type="Gramene" id="TraesPARA_EIv1.0_0566810.1">
    <property type="protein sequence ID" value="TraesPARA_EIv1.0_0566810.1.CDS"/>
    <property type="gene ID" value="TraesPARA_EIv1.0_0566810"/>
</dbReference>
<reference evidence="2" key="2">
    <citation type="submission" date="2018-10" db="UniProtKB">
        <authorList>
            <consortium name="EnsemblPlants"/>
        </authorList>
    </citation>
    <scope>IDENTIFICATION</scope>
</reference>
<keyword evidence="3" id="KW-1185">Reference proteome</keyword>
<protein>
    <recommendedName>
        <fullName evidence="1">DUF1618 domain-containing protein</fullName>
    </recommendedName>
</protein>
<dbReference type="InterPro" id="IPR011676">
    <property type="entry name" value="DUF1618"/>
</dbReference>
<reference evidence="2" key="1">
    <citation type="submission" date="2018-08" db="EMBL/GenBank/DDBJ databases">
        <authorList>
            <person name="Rossello M."/>
        </authorList>
    </citation>
    <scope>NUCLEOTIDE SEQUENCE [LARGE SCALE GENOMIC DNA]</scope>
    <source>
        <strain evidence="2">cv. Chinese Spring</strain>
    </source>
</reference>
<dbReference type="Gramene" id="TraesLDM2B03G00907090.1">
    <property type="protein sequence ID" value="TraesLDM2B03G00907090.1"/>
    <property type="gene ID" value="TraesLDM2B03G00907090"/>
</dbReference>
<dbReference type="Gramene" id="TraesSYM2B03G00917750.1">
    <property type="protein sequence ID" value="TraesSYM2B03G00917750.1"/>
    <property type="gene ID" value="TraesSYM2B03G00917750"/>
</dbReference>
<dbReference type="Gramene" id="TraesRN2B0100555200.2">
    <property type="protein sequence ID" value="TraesRN2B0100555200.2"/>
    <property type="gene ID" value="TraesRN2B0100555200"/>
</dbReference>
<dbReference type="Gramene" id="TraesCS2B02G227400.2">
    <property type="protein sequence ID" value="TraesCS2B02G227400.2"/>
    <property type="gene ID" value="TraesCS2B02G227400"/>
</dbReference>
<sequence length="412" mass="47204">MAAALPDWMMLERFVFCRESLLDSEAAPFIKADGTSSHGGSFSVAFLVLQPPGISRLYLQWPGGPKGGSQCVLVAAHRNLVLFRLTPDPVITRKAPFVDYRQDHFICGAQFSPSQRSLLLRKIPKCDQPALVDWRDGEKLNLRRSNDEWGKIEAELCVLRSKVSNRLHEWKSEKWLPIQYEGHERSDLDSWRTDRVVPFNKFLCWVNYGGGGILFCEVFKQKPNIFYLRLPIIAPRLHQCSLRFQEASRAVGVTKGSMGCDELRFVDVVCKDGNIIDPLGYGDNEGFTITYYALRITQSGGMEWDMLFFIRCYELWSINPQLPHELLKHPVVSMEDPNVVYFLMSERLEHVDKVSVVTLDMCTKKLLSIHPYINGKEDLLGKDADMVRRNATFLQTFLPSELPKFLKSHQLK</sequence>
<dbReference type="OrthoDB" id="643043at2759"/>
<dbReference type="EnsemblPlants" id="TraesCS2B02G227400.2">
    <property type="protein sequence ID" value="TraesCS2B02G227400.2"/>
    <property type="gene ID" value="TraesCS2B02G227400"/>
</dbReference>
<dbReference type="Gramene" id="TraesJAG2B03G00904680.1">
    <property type="protein sequence ID" value="TraesJAG2B03G00904680.1"/>
    <property type="gene ID" value="TraesJAG2B03G00904680"/>
</dbReference>
<dbReference type="Gramene" id="TraesSTA2B03G00904630.1">
    <property type="protein sequence ID" value="TraesSTA2B03G00904630.1"/>
    <property type="gene ID" value="TraesSTA2B03G00904630"/>
</dbReference>
<name>A0A3B6C3M6_WHEAT</name>
<dbReference type="PANTHER" id="PTHR33074">
    <property type="entry name" value="EXPRESSED PROTEIN-RELATED"/>
    <property type="match status" value="1"/>
</dbReference>
<dbReference type="Gramene" id="TraesCS2B03G0547300.2">
    <property type="protein sequence ID" value="TraesCS2B03G0547300.2.CDS"/>
    <property type="gene ID" value="TraesCS2B03G0547300"/>
</dbReference>
<evidence type="ECO:0000313" key="2">
    <source>
        <dbReference type="EnsemblPlants" id="TraesCS2B02G227400.2"/>
    </source>
</evidence>
<dbReference type="RefSeq" id="XP_044323186.1">
    <property type="nucleotide sequence ID" value="XM_044467251.1"/>
</dbReference>
<dbReference type="Gramene" id="TraesJUL2B03G00911010.1">
    <property type="protein sequence ID" value="TraesJUL2B03G00911010.1"/>
    <property type="gene ID" value="TraesJUL2B03G00911010"/>
</dbReference>
<proteinExistence type="predicted"/>
<dbReference type="Proteomes" id="UP000019116">
    <property type="component" value="Chromosome 2B"/>
</dbReference>
<evidence type="ECO:0000313" key="3">
    <source>
        <dbReference type="Proteomes" id="UP000019116"/>
    </source>
</evidence>
<dbReference type="GeneID" id="123044505"/>
<accession>A0A3B6C3M6</accession>
<dbReference type="Gramene" id="TraesMAC2B03G00904150.1">
    <property type="protein sequence ID" value="TraesMAC2B03G00904150.1"/>
    <property type="gene ID" value="TraesMAC2B03G00904150"/>
</dbReference>
<organism evidence="2">
    <name type="scientific">Triticum aestivum</name>
    <name type="common">Wheat</name>
    <dbReference type="NCBI Taxonomy" id="4565"/>
    <lineage>
        <taxon>Eukaryota</taxon>
        <taxon>Viridiplantae</taxon>
        <taxon>Streptophyta</taxon>
        <taxon>Embryophyta</taxon>
        <taxon>Tracheophyta</taxon>
        <taxon>Spermatophyta</taxon>
        <taxon>Magnoliopsida</taxon>
        <taxon>Liliopsida</taxon>
        <taxon>Poales</taxon>
        <taxon>Poaceae</taxon>
        <taxon>BOP clade</taxon>
        <taxon>Pooideae</taxon>
        <taxon>Triticodae</taxon>
        <taxon>Triticeae</taxon>
        <taxon>Triticinae</taxon>
        <taxon>Triticum</taxon>
    </lineage>
</organism>
<evidence type="ECO:0000259" key="1">
    <source>
        <dbReference type="Pfam" id="PF07762"/>
    </source>
</evidence>
<dbReference type="AlphaFoldDB" id="A0A3B6C3M6"/>
<dbReference type="Gramene" id="TraesNOR2B03G00918690.1">
    <property type="protein sequence ID" value="TraesNOR2B03G00918690.1"/>
    <property type="gene ID" value="TraesNOR2B03G00918690"/>
</dbReference>
<dbReference type="PANTHER" id="PTHR33074:SF97">
    <property type="entry name" value="DUF1618 DOMAIN-CONTAINING PROTEIN"/>
    <property type="match status" value="1"/>
</dbReference>
<dbReference type="Pfam" id="PF07762">
    <property type="entry name" value="DUF1618"/>
    <property type="match status" value="1"/>
</dbReference>